<keyword evidence="2" id="KW-0732">Signal</keyword>
<organism evidence="3 4">
    <name type="scientific">Fibrella forsythiae</name>
    <dbReference type="NCBI Taxonomy" id="2817061"/>
    <lineage>
        <taxon>Bacteria</taxon>
        <taxon>Pseudomonadati</taxon>
        <taxon>Bacteroidota</taxon>
        <taxon>Cytophagia</taxon>
        <taxon>Cytophagales</taxon>
        <taxon>Spirosomataceae</taxon>
        <taxon>Fibrella</taxon>
    </lineage>
</organism>
<feature type="signal peptide" evidence="2">
    <location>
        <begin position="1"/>
        <end position="21"/>
    </location>
</feature>
<dbReference type="RefSeq" id="WP_207330803.1">
    <property type="nucleotide sequence ID" value="NZ_JAFMYW010000006.1"/>
</dbReference>
<keyword evidence="4" id="KW-1185">Reference proteome</keyword>
<evidence type="ECO:0008006" key="5">
    <source>
        <dbReference type="Google" id="ProtNLM"/>
    </source>
</evidence>
<feature type="chain" id="PRO_5045486241" description="DUF4397 domain-containing protein" evidence="2">
    <location>
        <begin position="22"/>
        <end position="296"/>
    </location>
</feature>
<dbReference type="PROSITE" id="PS51257">
    <property type="entry name" value="PROKAR_LIPOPROTEIN"/>
    <property type="match status" value="1"/>
</dbReference>
<sequence>MKAFKILFFSVLILTSCSKNVEVPVFPANEAETDISFIDSDDDPQDVDTADESEDKNARLATSKNTTYYFQVQSDDGSKYVKTFRVDDYYFGANPINATNISPTNTNGAKYTKVVFKGTNYIKSKSLKPGQHSLRLVNIIDGVEYPMDIIANINVVTGEKAIIQYDLMGGYSIDPLASTWLVRFNYDAGIPKFYGFYSTGISPNPAGKTFLQYTTEYNSNTGNYMNANNGSFFDAEPEAGKSCAIRMRKPTSTDKVILYVNTEKSDGNYTRCIGKTADLTGKKGISYKFKMPKIAN</sequence>
<dbReference type="EMBL" id="JAFMYW010000006">
    <property type="protein sequence ID" value="MBO0950861.1"/>
    <property type="molecule type" value="Genomic_DNA"/>
</dbReference>
<comment type="caution">
    <text evidence="3">The sequence shown here is derived from an EMBL/GenBank/DDBJ whole genome shotgun (WGS) entry which is preliminary data.</text>
</comment>
<dbReference type="Proteomes" id="UP000664628">
    <property type="component" value="Unassembled WGS sequence"/>
</dbReference>
<evidence type="ECO:0000313" key="3">
    <source>
        <dbReference type="EMBL" id="MBO0950861.1"/>
    </source>
</evidence>
<accession>A0ABS3JLH0</accession>
<evidence type="ECO:0000256" key="1">
    <source>
        <dbReference type="SAM" id="MobiDB-lite"/>
    </source>
</evidence>
<evidence type="ECO:0000313" key="4">
    <source>
        <dbReference type="Proteomes" id="UP000664628"/>
    </source>
</evidence>
<proteinExistence type="predicted"/>
<feature type="region of interest" description="Disordered" evidence="1">
    <location>
        <begin position="37"/>
        <end position="56"/>
    </location>
</feature>
<evidence type="ECO:0000256" key="2">
    <source>
        <dbReference type="SAM" id="SignalP"/>
    </source>
</evidence>
<protein>
    <recommendedName>
        <fullName evidence="5">DUF4397 domain-containing protein</fullName>
    </recommendedName>
</protein>
<reference evidence="3 4" key="1">
    <citation type="submission" date="2021-03" db="EMBL/GenBank/DDBJ databases">
        <title>Fibrella sp. HMF5405 genome sequencing and assembly.</title>
        <authorList>
            <person name="Kang H."/>
            <person name="Kim H."/>
            <person name="Bae S."/>
            <person name="Joh K."/>
        </authorList>
    </citation>
    <scope>NUCLEOTIDE SEQUENCE [LARGE SCALE GENOMIC DNA]</scope>
    <source>
        <strain evidence="3 4">HMF5405</strain>
    </source>
</reference>
<feature type="compositionally biased region" description="Acidic residues" evidence="1">
    <location>
        <begin position="39"/>
        <end position="54"/>
    </location>
</feature>
<name>A0ABS3JLH0_9BACT</name>
<gene>
    <name evidence="3" type="ORF">J2I46_19875</name>
</gene>